<evidence type="ECO:0000256" key="2">
    <source>
        <dbReference type="SAM" id="SignalP"/>
    </source>
</evidence>
<dbReference type="KEGG" id="sxa:FMM02_10905"/>
<reference evidence="5 6" key="1">
    <citation type="submission" date="2019-07" db="EMBL/GenBank/DDBJ databases">
        <title>Sphingomonas AE3 Genome sequencing and assembly.</title>
        <authorList>
            <person name="Kim H."/>
        </authorList>
    </citation>
    <scope>NUCLEOTIDE SEQUENCE [LARGE SCALE GENOMIC DNA]</scope>
    <source>
        <strain evidence="5 6">AE3</strain>
    </source>
</reference>
<feature type="domain" description="Pilus assembly protein E-set like" evidence="4">
    <location>
        <begin position="267"/>
        <end position="333"/>
    </location>
</feature>
<proteinExistence type="predicted"/>
<sequence length="818" mass="86746">MRPQGIYRQGIRLAAALTMLGGAAQPSMAKAEFSLLAQAPDGFDDLETPREVAVEVFYGNRSLGLTRAIVRPGFLRFVDRDEVAGYLASVADRGAIASNLIGDLPTNASQACSAMKTAGCGVLDTNGLAIIYREDQLRVDVFLGPSVAKQAAAVTREYLEPSSSDLALVNSFGGSVAGSFNASPDYNLQSRTLIGWGSQRVRANTSVASGSGFMVDDLVVEVDRPGQRIYSGLFWAPGTTLIGRRRIVGAGVASQLDTRLGHEKLRATPISVFLQQSAQVDLLVDGRLAWSQQVEAGNQLIDTTTLPDGTYPVVVRVREPGRGVREETRLITKDRGVVPLGETAYHAYAGWLAPVAYGRALSLGDELFYQVGAARRLGQKSAVEATALGTSEKIVADLGFVHFSRLARLRVGVLASTSGERGVSLQTNSTSGGPAHFSLDLRKVWGSRDGPIIPGGSSGFGFSSDSARPSLSRGTNLFQVNAAFSYQLKRANFRLFANYFDGDVGKADYGIGPSVDWLAVQRSRFQLRVEADAQKSRNATSFYAGVRFLTVAGSLSLNGSGGVRSRSRDNETIVKAVGSADAELSGTTSGGTRYTLGAGIDQGTDSTGLRASSAAYSNYGNLRADLLHSFGRSTNYSLSGHTGVVVGYGARVGGRSVQESAVVVKLDANPDAGLYEILVNEQPSGRVHGGQATTLFLAPYRQYQLRLRPVADAATNFDASSKSVSLFPGTVHHARWTAVRTVTAFGQLIDRTGQPLVGANIQGKYGVAQTDGLGYFQLDTAQQDSIEVRTSAGVTCELHLDGKPSRHGLASVGKVSCQ</sequence>
<feature type="domain" description="Pilus assembly protein C-terminal" evidence="3">
    <location>
        <begin position="726"/>
        <end position="818"/>
    </location>
</feature>
<dbReference type="Pfam" id="PF16967">
    <property type="entry name" value="TcfC"/>
    <property type="match status" value="1"/>
</dbReference>
<dbReference type="RefSeq" id="WP_147494864.1">
    <property type="nucleotide sequence ID" value="NZ_CP041659.1"/>
</dbReference>
<evidence type="ECO:0000313" key="6">
    <source>
        <dbReference type="Proteomes" id="UP000321857"/>
    </source>
</evidence>
<dbReference type="EMBL" id="CP041659">
    <property type="protein sequence ID" value="QDP20416.1"/>
    <property type="molecule type" value="Genomic_DNA"/>
</dbReference>
<protein>
    <submittedName>
        <fullName evidence="5">Uncharacterized protein</fullName>
    </submittedName>
</protein>
<dbReference type="InterPro" id="IPR031917">
    <property type="entry name" value="Pilus_assem_C"/>
</dbReference>
<keyword evidence="1 2" id="KW-0732">Signal</keyword>
<evidence type="ECO:0000259" key="3">
    <source>
        <dbReference type="Pfam" id="PF15976"/>
    </source>
</evidence>
<dbReference type="Proteomes" id="UP000321857">
    <property type="component" value="Chromosome"/>
</dbReference>
<organism evidence="5 6">
    <name type="scientific">Sphingomonas xanthus</name>
    <dbReference type="NCBI Taxonomy" id="2594473"/>
    <lineage>
        <taxon>Bacteria</taxon>
        <taxon>Pseudomonadati</taxon>
        <taxon>Pseudomonadota</taxon>
        <taxon>Alphaproteobacteria</taxon>
        <taxon>Sphingomonadales</taxon>
        <taxon>Sphingomonadaceae</taxon>
        <taxon>Sphingomonas</taxon>
    </lineage>
</organism>
<dbReference type="Pfam" id="PF15976">
    <property type="entry name" value="CooC_C"/>
    <property type="match status" value="1"/>
</dbReference>
<feature type="chain" id="PRO_5022112675" evidence="2">
    <location>
        <begin position="30"/>
        <end position="818"/>
    </location>
</feature>
<accession>A0A516IU17</accession>
<gene>
    <name evidence="5" type="ORF">FMM02_10905</name>
</gene>
<feature type="signal peptide" evidence="2">
    <location>
        <begin position="1"/>
        <end position="29"/>
    </location>
</feature>
<keyword evidence="6" id="KW-1185">Reference proteome</keyword>
<evidence type="ECO:0000313" key="5">
    <source>
        <dbReference type="EMBL" id="QDP20416.1"/>
    </source>
</evidence>
<dbReference type="OrthoDB" id="6187408at2"/>
<dbReference type="InterPro" id="IPR032636">
    <property type="entry name" value="Pilus_assem_E-set-like_dom"/>
</dbReference>
<evidence type="ECO:0000259" key="4">
    <source>
        <dbReference type="Pfam" id="PF16967"/>
    </source>
</evidence>
<name>A0A516IU17_9SPHN</name>
<evidence type="ECO:0000256" key="1">
    <source>
        <dbReference type="ARBA" id="ARBA00022729"/>
    </source>
</evidence>
<dbReference type="AlphaFoldDB" id="A0A516IU17"/>